<evidence type="ECO:0000313" key="1">
    <source>
        <dbReference type="EMBL" id="GMR33569.1"/>
    </source>
</evidence>
<accession>A0AAN4Z5M3</accession>
<proteinExistence type="predicted"/>
<comment type="caution">
    <text evidence="1">The sequence shown here is derived from an EMBL/GenBank/DDBJ whole genome shotgun (WGS) entry which is preliminary data.</text>
</comment>
<gene>
    <name evidence="1" type="ORF">PMAYCL1PPCAC_03763</name>
</gene>
<dbReference type="EMBL" id="BTRK01000001">
    <property type="protein sequence ID" value="GMR33569.1"/>
    <property type="molecule type" value="Genomic_DNA"/>
</dbReference>
<evidence type="ECO:0000313" key="2">
    <source>
        <dbReference type="Proteomes" id="UP001328107"/>
    </source>
</evidence>
<protein>
    <submittedName>
        <fullName evidence="1">Uncharacterized protein</fullName>
    </submittedName>
</protein>
<keyword evidence="2" id="KW-1185">Reference proteome</keyword>
<reference evidence="2" key="1">
    <citation type="submission" date="2022-10" db="EMBL/GenBank/DDBJ databases">
        <title>Genome assembly of Pristionchus species.</title>
        <authorList>
            <person name="Yoshida K."/>
            <person name="Sommer R.J."/>
        </authorList>
    </citation>
    <scope>NUCLEOTIDE SEQUENCE [LARGE SCALE GENOMIC DNA]</scope>
    <source>
        <strain evidence="2">RS5460</strain>
    </source>
</reference>
<dbReference type="AlphaFoldDB" id="A0AAN4Z5M3"/>
<dbReference type="Proteomes" id="UP001328107">
    <property type="component" value="Unassembled WGS sequence"/>
</dbReference>
<sequence length="151" mass="16728">MRVQLRVEDVDALLAYLFGAVCRTVAGQLEVRLMGRNRDGVAVDYANLDDSRVIEPEVRSEHHVEAARVDQPLPLRRIIPVQLHHHVRIVSGAAHRDARLDRVLAYRLALGDGADDLGAGLGLRRLRRVVAVALELLLVSGVAVEEHHVVH</sequence>
<name>A0AAN4Z5M3_9BILA</name>
<organism evidence="1 2">
    <name type="scientific">Pristionchus mayeri</name>
    <dbReference type="NCBI Taxonomy" id="1317129"/>
    <lineage>
        <taxon>Eukaryota</taxon>
        <taxon>Metazoa</taxon>
        <taxon>Ecdysozoa</taxon>
        <taxon>Nematoda</taxon>
        <taxon>Chromadorea</taxon>
        <taxon>Rhabditida</taxon>
        <taxon>Rhabditina</taxon>
        <taxon>Diplogasteromorpha</taxon>
        <taxon>Diplogasteroidea</taxon>
        <taxon>Neodiplogasteridae</taxon>
        <taxon>Pristionchus</taxon>
    </lineage>
</organism>